<name>A0A2H1V5K7_SPOFR</name>
<evidence type="ECO:0000256" key="1">
    <source>
        <dbReference type="SAM" id="SignalP"/>
    </source>
</evidence>
<feature type="signal peptide" evidence="1">
    <location>
        <begin position="1"/>
        <end position="18"/>
    </location>
</feature>
<reference evidence="3" key="1">
    <citation type="submission" date="2016-07" db="EMBL/GenBank/DDBJ databases">
        <authorList>
            <person name="Bretaudeau A."/>
        </authorList>
    </citation>
    <scope>NUCLEOTIDE SEQUENCE</scope>
    <source>
        <strain evidence="3">Rice</strain>
        <tissue evidence="3">Whole body</tissue>
    </source>
</reference>
<dbReference type="Pfam" id="PF08246">
    <property type="entry name" value="Inhibitor_I29"/>
    <property type="match status" value="1"/>
</dbReference>
<organism evidence="3">
    <name type="scientific">Spodoptera frugiperda</name>
    <name type="common">Fall armyworm</name>
    <dbReference type="NCBI Taxonomy" id="7108"/>
    <lineage>
        <taxon>Eukaryota</taxon>
        <taxon>Metazoa</taxon>
        <taxon>Ecdysozoa</taxon>
        <taxon>Arthropoda</taxon>
        <taxon>Hexapoda</taxon>
        <taxon>Insecta</taxon>
        <taxon>Pterygota</taxon>
        <taxon>Neoptera</taxon>
        <taxon>Endopterygota</taxon>
        <taxon>Lepidoptera</taxon>
        <taxon>Glossata</taxon>
        <taxon>Ditrysia</taxon>
        <taxon>Noctuoidea</taxon>
        <taxon>Noctuidae</taxon>
        <taxon>Amphipyrinae</taxon>
        <taxon>Spodoptera</taxon>
    </lineage>
</organism>
<proteinExistence type="predicted"/>
<dbReference type="EMBL" id="ODYU01000799">
    <property type="protein sequence ID" value="SOQ36121.1"/>
    <property type="molecule type" value="Genomic_DNA"/>
</dbReference>
<sequence length="126" mass="15044">MKYFILVTLIALIHWTNCENDYNDDAALYGCDPIEDRIDDTPKPTYKLSEAPRLFEKYVKDFNKKYKDEENYQRHYYIFFENLKEINNNNSDKESTFTSDINMFTDDPVPTDTVQKSQRCSLKLQN</sequence>
<feature type="chain" id="PRO_5013803084" evidence="1">
    <location>
        <begin position="19"/>
        <end position="126"/>
    </location>
</feature>
<keyword evidence="1" id="KW-0732">Signal</keyword>
<protein>
    <submittedName>
        <fullName evidence="3">SFRICE_009197</fullName>
    </submittedName>
</protein>
<dbReference type="AlphaFoldDB" id="A0A2H1V5K7"/>
<evidence type="ECO:0000313" key="3">
    <source>
        <dbReference type="EMBL" id="SOQ36121.1"/>
    </source>
</evidence>
<dbReference type="Gene3D" id="1.10.287.2250">
    <property type="match status" value="1"/>
</dbReference>
<dbReference type="SMART" id="SM00848">
    <property type="entry name" value="Inhibitor_I29"/>
    <property type="match status" value="1"/>
</dbReference>
<dbReference type="InterPro" id="IPR013201">
    <property type="entry name" value="Prot_inhib_I29"/>
</dbReference>
<feature type="domain" description="Cathepsin propeptide inhibitor" evidence="2">
    <location>
        <begin position="55"/>
        <end position="106"/>
    </location>
</feature>
<accession>A0A2H1V5K7</accession>
<dbReference type="InterPro" id="IPR038765">
    <property type="entry name" value="Papain-like_cys_pep_sf"/>
</dbReference>
<evidence type="ECO:0000259" key="2">
    <source>
        <dbReference type="SMART" id="SM00848"/>
    </source>
</evidence>
<dbReference type="SUPFAM" id="SSF54001">
    <property type="entry name" value="Cysteine proteinases"/>
    <property type="match status" value="1"/>
</dbReference>
<gene>
    <name evidence="3" type="ORF">SFRICE_009197</name>
</gene>